<keyword evidence="8" id="KW-0675">Receptor</keyword>
<evidence type="ECO:0000256" key="3">
    <source>
        <dbReference type="ARBA" id="ARBA00022606"/>
    </source>
</evidence>
<evidence type="ECO:0000256" key="8">
    <source>
        <dbReference type="ARBA" id="ARBA00023170"/>
    </source>
</evidence>
<dbReference type="PANTHER" id="PTHR21137">
    <property type="entry name" value="ODORANT RECEPTOR"/>
    <property type="match status" value="1"/>
</dbReference>
<feature type="transmembrane region" description="Helical" evidence="10">
    <location>
        <begin position="176"/>
        <end position="203"/>
    </location>
</feature>
<dbReference type="GO" id="GO:0005549">
    <property type="term" value="F:odorant binding"/>
    <property type="evidence" value="ECO:0007669"/>
    <property type="project" value="InterPro"/>
</dbReference>
<evidence type="ECO:0000256" key="7">
    <source>
        <dbReference type="ARBA" id="ARBA00023136"/>
    </source>
</evidence>
<keyword evidence="12" id="KW-1185">Reference proteome</keyword>
<feature type="transmembrane region" description="Helical" evidence="10">
    <location>
        <begin position="329"/>
        <end position="351"/>
    </location>
</feature>
<proteinExistence type="predicted"/>
<evidence type="ECO:0000256" key="9">
    <source>
        <dbReference type="ARBA" id="ARBA00023224"/>
    </source>
</evidence>
<keyword evidence="5" id="KW-0552">Olfaction</keyword>
<dbReference type="Proteomes" id="UP000078542">
    <property type="component" value="Unassembled WGS sequence"/>
</dbReference>
<name>A0A151IJ52_9HYME</name>
<keyword evidence="4 10" id="KW-0812">Transmembrane</keyword>
<evidence type="ECO:0000256" key="2">
    <source>
        <dbReference type="ARBA" id="ARBA00022475"/>
    </source>
</evidence>
<comment type="subcellular location">
    <subcellularLocation>
        <location evidence="1">Cell membrane</location>
        <topology evidence="1">Multi-pass membrane protein</topology>
    </subcellularLocation>
</comment>
<gene>
    <name evidence="11" type="ORF">ALC62_06280</name>
</gene>
<dbReference type="AlphaFoldDB" id="A0A151IJ52"/>
<dbReference type="PANTHER" id="PTHR21137:SF35">
    <property type="entry name" value="ODORANT RECEPTOR 19A-RELATED"/>
    <property type="match status" value="1"/>
</dbReference>
<evidence type="ECO:0000256" key="10">
    <source>
        <dbReference type="SAM" id="Phobius"/>
    </source>
</evidence>
<feature type="transmembrane region" description="Helical" evidence="10">
    <location>
        <begin position="122"/>
        <end position="143"/>
    </location>
</feature>
<protein>
    <recommendedName>
        <fullName evidence="13">Odorant receptor 13a</fullName>
    </recommendedName>
</protein>
<feature type="transmembrane region" description="Helical" evidence="10">
    <location>
        <begin position="911"/>
        <end position="932"/>
    </location>
</feature>
<feature type="transmembrane region" description="Helical" evidence="10">
    <location>
        <begin position="392"/>
        <end position="413"/>
    </location>
</feature>
<feature type="transmembrane region" description="Helical" evidence="10">
    <location>
        <begin position="483"/>
        <end position="507"/>
    </location>
</feature>
<reference evidence="11 12" key="1">
    <citation type="submission" date="2016-03" db="EMBL/GenBank/DDBJ databases">
        <title>Cyphomyrmex costatus WGS genome.</title>
        <authorList>
            <person name="Nygaard S."/>
            <person name="Hu H."/>
            <person name="Boomsma J."/>
            <person name="Zhang G."/>
        </authorList>
    </citation>
    <scope>NUCLEOTIDE SEQUENCE [LARGE SCALE GENOMIC DNA]</scope>
    <source>
        <strain evidence="11">MS0001</strain>
        <tissue evidence="11">Whole body</tissue>
    </source>
</reference>
<accession>A0A151IJ52</accession>
<dbReference type="GO" id="GO:0005886">
    <property type="term" value="C:plasma membrane"/>
    <property type="evidence" value="ECO:0007669"/>
    <property type="project" value="UniProtKB-SubCell"/>
</dbReference>
<feature type="transmembrane region" description="Helical" evidence="10">
    <location>
        <begin position="738"/>
        <end position="761"/>
    </location>
</feature>
<keyword evidence="7 10" id="KW-0472">Membrane</keyword>
<evidence type="ECO:0008006" key="13">
    <source>
        <dbReference type="Google" id="ProtNLM"/>
    </source>
</evidence>
<evidence type="ECO:0000256" key="5">
    <source>
        <dbReference type="ARBA" id="ARBA00022725"/>
    </source>
</evidence>
<keyword evidence="2" id="KW-1003">Cell membrane</keyword>
<keyword evidence="9" id="KW-0807">Transducer</keyword>
<sequence length="998" mass="115965">MEHPKEYYYKFNRFLLSVSGLWPYQSEWSAHLMRAVITMFMLSSAFFQISSMFTSEVSLDFIVDGIPSILLTLGSLSNLYSRIMYIDKFRELFERMWQDWAFHKTHHEIKIMHEHAEISRSFTFCYIILTYVNIVGYNIWMFLPEILDITSPMNESRPRRQPFNAEFFVDEERYFYFIRSHICFVIIIIPIVYIASSTLFLILTQHTCGMCELLGRSDFDESYVNPVFQVLTISSMERAIRSVGISCITLCYVFISSYMGQRVTDTSSNLCEKIFNSMWYNAVVSEQKALLIIMMRRYQPLILTACKFYVMSLQSFGMLLSLFTSNITANFIIDMVPAFVPVIGSLSQMYARIGHTDKLRDLFEHMWNDWRLRKTTYETKIMQKHAETSRLLTFYYLLMQYIAVTGYNAWLFLPEILDIVSPINESRPRILPFKAEFFVDEGRYFNIIRSHICIVICIISLIFIAVSTLYIALTQHVCGMCELLGFVGMIEFYHTIPFLMDIIGLVLATSLALTQMLTSIGDNERTARSISVAILTLIHLFISNYMGQRVTDTTSSACEKVYNSAWYSASVSEQKSLLLIMKRRFHPLILTACRFYVMSLQNFGMLSTFSTVNNITVNFIIDVISELMPTVGSLGHMYIRIKYMDKLRCLFECIRDDWKLRKTSFETKIMHKYAETSRLFTFYYLIFCIALMMFNMEMFVPDILDIVLPIINESRPRLQPFQLEFFIFEERYPNLTRIYIFIMIIVSSLIFYANSALYVTLTQHVCGMCELLGYQAECLFYDVENDKDATEYDSIRSKNCGNIVIFVQMHYNIIEFIGTIEIYHTIPFLIDVLSIGGDIDRALRSISLATIASIYLFISNYMSQRITNMSSNICEKVPPTTTSTVLTPSGTQAGIPLHFVQPYCRRVKADWLGYILIISSKSHILIALLNYFTCNGSDSLYSYNYLFKWCARNSSIRMSIDTFTYIGKLNCLLTLKIGELIRFICVAMSRSFSSKVTQ</sequence>
<feature type="transmembrane region" description="Helical" evidence="10">
    <location>
        <begin position="301"/>
        <end position="323"/>
    </location>
</feature>
<dbReference type="Pfam" id="PF02949">
    <property type="entry name" value="7tm_6"/>
    <property type="match status" value="2"/>
</dbReference>
<evidence type="ECO:0000313" key="11">
    <source>
        <dbReference type="EMBL" id="KYN02882.1"/>
    </source>
</evidence>
<dbReference type="EMBL" id="KQ977412">
    <property type="protein sequence ID" value="KYN02882.1"/>
    <property type="molecule type" value="Genomic_DNA"/>
</dbReference>
<dbReference type="GO" id="GO:0007165">
    <property type="term" value="P:signal transduction"/>
    <property type="evidence" value="ECO:0007669"/>
    <property type="project" value="UniProtKB-KW"/>
</dbReference>
<feature type="transmembrane region" description="Helical" evidence="10">
    <location>
        <begin position="527"/>
        <end position="546"/>
    </location>
</feature>
<feature type="transmembrane region" description="Helical" evidence="10">
    <location>
        <begin position="447"/>
        <end position="471"/>
    </location>
</feature>
<evidence type="ECO:0000256" key="1">
    <source>
        <dbReference type="ARBA" id="ARBA00004651"/>
    </source>
</evidence>
<dbReference type="InterPro" id="IPR004117">
    <property type="entry name" value="7tm6_olfct_rcpt"/>
</dbReference>
<keyword evidence="6 10" id="KW-1133">Transmembrane helix</keyword>
<evidence type="ECO:0000256" key="4">
    <source>
        <dbReference type="ARBA" id="ARBA00022692"/>
    </source>
</evidence>
<feature type="transmembrane region" description="Helical" evidence="10">
    <location>
        <begin position="61"/>
        <end position="80"/>
    </location>
</feature>
<feature type="transmembrane region" description="Helical" evidence="10">
    <location>
        <begin position="32"/>
        <end position="49"/>
    </location>
</feature>
<organism evidence="11 12">
    <name type="scientific">Cyphomyrmex costatus</name>
    <dbReference type="NCBI Taxonomy" id="456900"/>
    <lineage>
        <taxon>Eukaryota</taxon>
        <taxon>Metazoa</taxon>
        <taxon>Ecdysozoa</taxon>
        <taxon>Arthropoda</taxon>
        <taxon>Hexapoda</taxon>
        <taxon>Insecta</taxon>
        <taxon>Pterygota</taxon>
        <taxon>Neoptera</taxon>
        <taxon>Endopterygota</taxon>
        <taxon>Hymenoptera</taxon>
        <taxon>Apocrita</taxon>
        <taxon>Aculeata</taxon>
        <taxon>Formicoidea</taxon>
        <taxon>Formicidae</taxon>
        <taxon>Myrmicinae</taxon>
        <taxon>Cyphomyrmex</taxon>
    </lineage>
</organism>
<evidence type="ECO:0000256" key="6">
    <source>
        <dbReference type="ARBA" id="ARBA00022989"/>
    </source>
</evidence>
<keyword evidence="3" id="KW-0716">Sensory transduction</keyword>
<evidence type="ECO:0000313" key="12">
    <source>
        <dbReference type="Proteomes" id="UP000078542"/>
    </source>
</evidence>
<dbReference type="GO" id="GO:0004984">
    <property type="term" value="F:olfactory receptor activity"/>
    <property type="evidence" value="ECO:0007669"/>
    <property type="project" value="InterPro"/>
</dbReference>
<feature type="transmembrane region" description="Helical" evidence="10">
    <location>
        <begin position="680"/>
        <end position="700"/>
    </location>
</feature>